<dbReference type="EMBL" id="VUJX02000001">
    <property type="protein sequence ID" value="KAL0944406.1"/>
    <property type="molecule type" value="Genomic_DNA"/>
</dbReference>
<accession>A0ACC3ZJV9</accession>
<name>A0ACC3ZJV9_COLTU</name>
<protein>
    <submittedName>
        <fullName evidence="1">Uncharacterized protein</fullName>
    </submittedName>
</protein>
<reference evidence="1 2" key="1">
    <citation type="journal article" date="2020" name="Phytopathology">
        <title>Genome Sequence Resources of Colletotrichum truncatum, C. plurivorum, C. musicola, and C. sojae: Four Species Pathogenic to Soybean (Glycine max).</title>
        <authorList>
            <person name="Rogerio F."/>
            <person name="Boufleur T.R."/>
            <person name="Ciampi-Guillardi M."/>
            <person name="Sukno S.A."/>
            <person name="Thon M.R."/>
            <person name="Massola Junior N.S."/>
            <person name="Baroncelli R."/>
        </authorList>
    </citation>
    <scope>NUCLEOTIDE SEQUENCE [LARGE SCALE GENOMIC DNA]</scope>
    <source>
        <strain evidence="1 2">CMES1059</strain>
    </source>
</reference>
<evidence type="ECO:0000313" key="1">
    <source>
        <dbReference type="EMBL" id="KAL0944406.1"/>
    </source>
</evidence>
<dbReference type="Proteomes" id="UP000805649">
    <property type="component" value="Unassembled WGS sequence"/>
</dbReference>
<organism evidence="1 2">
    <name type="scientific">Colletotrichum truncatum</name>
    <name type="common">Anthracnose fungus</name>
    <name type="synonym">Colletotrichum capsici</name>
    <dbReference type="NCBI Taxonomy" id="5467"/>
    <lineage>
        <taxon>Eukaryota</taxon>
        <taxon>Fungi</taxon>
        <taxon>Dikarya</taxon>
        <taxon>Ascomycota</taxon>
        <taxon>Pezizomycotina</taxon>
        <taxon>Sordariomycetes</taxon>
        <taxon>Hypocreomycetidae</taxon>
        <taxon>Glomerellales</taxon>
        <taxon>Glomerellaceae</taxon>
        <taxon>Colletotrichum</taxon>
        <taxon>Colletotrichum truncatum species complex</taxon>
    </lineage>
</organism>
<keyword evidence="2" id="KW-1185">Reference proteome</keyword>
<evidence type="ECO:0000313" key="2">
    <source>
        <dbReference type="Proteomes" id="UP000805649"/>
    </source>
</evidence>
<comment type="caution">
    <text evidence="1">The sequence shown here is derived from an EMBL/GenBank/DDBJ whole genome shotgun (WGS) entry which is preliminary data.</text>
</comment>
<gene>
    <name evidence="1" type="ORF">CTRU02_202293</name>
</gene>
<proteinExistence type="predicted"/>
<sequence length="341" mass="37812">MSKRTTFTTISPLPAGISREAVLDFLHNHLEMIDLNPLIKERHIIKPPAHAPPEEHSCVWYSLTDEISYLPGGLATSDVSYTCAFHDLPTGLQTHCYAPMGLEIRDKWTVAGSLPGEPIEPVELGIGAPLTGLYLREDVDMRCNVFTTSFVKKTLKKSHGQLVERIKSKIKQTSSTQPQPQTSQFSSQYQPSHGRHHSHNSATSGPFSSSSHTNSPRHTPPPQTHRVPSYTSLTNQMDLPYRPPRNKSSPAPPSDGHTTSAYPRPLHIRHASKGAPTQKPSWPDIRSQQPVLNNYTHAATPYDVNTSHSTFTSPFVAGMPGNDAKRRAERQRNGQFIAELE</sequence>